<dbReference type="Pfam" id="PF11230">
    <property type="entry name" value="YjjI-like"/>
    <property type="match status" value="1"/>
</dbReference>
<dbReference type="Proteomes" id="UP001524478">
    <property type="component" value="Unassembled WGS sequence"/>
</dbReference>
<dbReference type="SUPFAM" id="SSF51998">
    <property type="entry name" value="PFL-like glycyl radical enzymes"/>
    <property type="match status" value="1"/>
</dbReference>
<protein>
    <submittedName>
        <fullName evidence="1">YjjI family glycine radical enzyme</fullName>
    </submittedName>
</protein>
<keyword evidence="2" id="KW-1185">Reference proteome</keyword>
<gene>
    <name evidence="1" type="ORF">NE686_12390</name>
</gene>
<dbReference type="InterPro" id="IPR016905">
    <property type="entry name" value="Glycyl_radical_YjjI-like"/>
</dbReference>
<sequence length="507" mass="57807">MIYRNIDETKADVLKEIKNPSLTYDQIVSRLAKIAENQLPYPEGVDEEYFELLEKDIISDLGEGHATFTPRYILPNYEKLLEEGCDFLRLKPAETLTEAINSLLIFYHHVPSFSNYPVFVGRIDKLLNPYIENEEMAREQIKWFLIHLDRTINDSFCHANIGPEETLAGNIIIDLEKELQNAIPNMTLLYDKEKTPDNFAVKCIESSLICANPALANDRMFKEDFGDDYGIASCFNGLPSNGGAFTLSKIKLNKVAFNSESIEEFFEKNLPHAIDTLCNFMESKIRFLVEESTFFKTNFLVTEGFIELDRFVGMFGIVGMHECVTHLMKIQGKSFVYGKDDEANELGLEIIELIDNRVKNFKSKYGKSMNNRFLLHAQIESTAETTAGVRIANGQELPIYAHLRHSGLFHKYFPSGVSDHFPFDSTAISNPEAILDIFKGGFEVGARYLSAYKQDGDLVRVSGYLVKKSDLERLKNGLHVNYGNIRYGKEQILDHNILDRMVRTTDE</sequence>
<proteinExistence type="predicted"/>
<dbReference type="NCBIfam" id="TIGR04040">
    <property type="entry name" value="glycyl_YjjI"/>
    <property type="match status" value="1"/>
</dbReference>
<evidence type="ECO:0000313" key="1">
    <source>
        <dbReference type="EMBL" id="MCQ4923891.1"/>
    </source>
</evidence>
<accession>A0ABT1SBM4</accession>
<comment type="caution">
    <text evidence="1">The sequence shown here is derived from an EMBL/GenBank/DDBJ whole genome shotgun (WGS) entry which is preliminary data.</text>
</comment>
<evidence type="ECO:0000313" key="2">
    <source>
        <dbReference type="Proteomes" id="UP001524478"/>
    </source>
</evidence>
<dbReference type="EMBL" id="JANGAC010000009">
    <property type="protein sequence ID" value="MCQ4923891.1"/>
    <property type="molecule type" value="Genomic_DNA"/>
</dbReference>
<organism evidence="1 2">
    <name type="scientific">Tissierella carlieri</name>
    <dbReference type="NCBI Taxonomy" id="689904"/>
    <lineage>
        <taxon>Bacteria</taxon>
        <taxon>Bacillati</taxon>
        <taxon>Bacillota</taxon>
        <taxon>Tissierellia</taxon>
        <taxon>Tissierellales</taxon>
        <taxon>Tissierellaceae</taxon>
        <taxon>Tissierella</taxon>
    </lineage>
</organism>
<name>A0ABT1SBM4_9FIRM</name>
<dbReference type="RefSeq" id="WP_256311747.1">
    <property type="nucleotide sequence ID" value="NZ_JANGAC010000009.1"/>
</dbReference>
<dbReference type="Gene3D" id="3.20.70.20">
    <property type="match status" value="1"/>
</dbReference>
<reference evidence="1 2" key="1">
    <citation type="submission" date="2022-06" db="EMBL/GenBank/DDBJ databases">
        <title>Isolation of gut microbiota from human fecal samples.</title>
        <authorList>
            <person name="Pamer E.G."/>
            <person name="Barat B."/>
            <person name="Waligurski E."/>
            <person name="Medina S."/>
            <person name="Paddock L."/>
            <person name="Mostad J."/>
        </authorList>
    </citation>
    <scope>NUCLEOTIDE SEQUENCE [LARGE SCALE GENOMIC DNA]</scope>
    <source>
        <strain evidence="1 2">DFI.7.95</strain>
    </source>
</reference>